<feature type="compositionally biased region" description="Polar residues" evidence="1">
    <location>
        <begin position="276"/>
        <end position="290"/>
    </location>
</feature>
<sequence>MNQAIITVNQCYCGPSAGYADESMSEANKTASLERAPTMETMSTSVTAETSEEQGALIPPKKKPMGVGMPGMPGMPGGLLAEMQKRNNKVNASLLTVSSVFKNFTSHWLLGVVFLQEKNMRLCYHFTCITVSIMYCCNKRCLGSMVDCSATKGCPEVLPSVVKTEDTRPALKPATPSPTSEGKKEGVVPPVRPTPPKPQPAPREASTSTEPSPAVKPSKPPLLRPKPPPKLKPKPSANTRPTTMMDMSTTGISKTAPPKPPPPDPSKRQTYIAPKITSSADSSPLTSPELNTDKPSRPPRSSADFHIKQHDTAATAVPGADAALLSPSAKSPRPARPPSISFKSSAEAADQLVPNLPINPNPP</sequence>
<feature type="region of interest" description="Disordered" evidence="1">
    <location>
        <begin position="46"/>
        <end position="67"/>
    </location>
</feature>
<organism evidence="2 3">
    <name type="scientific">Bugula neritina</name>
    <name type="common">Brown bryozoan</name>
    <name type="synonym">Sertularia neritina</name>
    <dbReference type="NCBI Taxonomy" id="10212"/>
    <lineage>
        <taxon>Eukaryota</taxon>
        <taxon>Metazoa</taxon>
        <taxon>Spiralia</taxon>
        <taxon>Lophotrochozoa</taxon>
        <taxon>Bryozoa</taxon>
        <taxon>Gymnolaemata</taxon>
        <taxon>Cheilostomatida</taxon>
        <taxon>Flustrina</taxon>
        <taxon>Buguloidea</taxon>
        <taxon>Bugulidae</taxon>
        <taxon>Bugula</taxon>
    </lineage>
</organism>
<feature type="compositionally biased region" description="Pro residues" evidence="1">
    <location>
        <begin position="190"/>
        <end position="201"/>
    </location>
</feature>
<proteinExistence type="predicted"/>
<reference evidence="2" key="1">
    <citation type="submission" date="2020-06" db="EMBL/GenBank/DDBJ databases">
        <title>Draft genome of Bugula neritina, a colonial animal packing powerful symbionts and potential medicines.</title>
        <authorList>
            <person name="Rayko M."/>
        </authorList>
    </citation>
    <scope>NUCLEOTIDE SEQUENCE [LARGE SCALE GENOMIC DNA]</scope>
    <source>
        <strain evidence="2">Kwan_BN1</strain>
    </source>
</reference>
<comment type="caution">
    <text evidence="2">The sequence shown here is derived from an EMBL/GenBank/DDBJ whole genome shotgun (WGS) entry which is preliminary data.</text>
</comment>
<dbReference type="AlphaFoldDB" id="A0A7J7K121"/>
<dbReference type="EMBL" id="VXIV02001556">
    <property type="protein sequence ID" value="KAF6031883.1"/>
    <property type="molecule type" value="Genomic_DNA"/>
</dbReference>
<evidence type="ECO:0000313" key="3">
    <source>
        <dbReference type="Proteomes" id="UP000593567"/>
    </source>
</evidence>
<feature type="compositionally biased region" description="Polar residues" evidence="1">
    <location>
        <begin position="236"/>
        <end position="253"/>
    </location>
</feature>
<dbReference type="Proteomes" id="UP000593567">
    <property type="component" value="Unassembled WGS sequence"/>
</dbReference>
<dbReference type="PRINTS" id="PR01217">
    <property type="entry name" value="PRICHEXTENSN"/>
</dbReference>
<evidence type="ECO:0000313" key="2">
    <source>
        <dbReference type="EMBL" id="KAF6031883.1"/>
    </source>
</evidence>
<name>A0A7J7K121_BUGNE</name>
<gene>
    <name evidence="2" type="ORF">EB796_009785</name>
</gene>
<keyword evidence="3" id="KW-1185">Reference proteome</keyword>
<feature type="region of interest" description="Disordered" evidence="1">
    <location>
        <begin position="165"/>
        <end position="363"/>
    </location>
</feature>
<accession>A0A7J7K121</accession>
<feature type="compositionally biased region" description="Low complexity" evidence="1">
    <location>
        <begin position="312"/>
        <end position="332"/>
    </location>
</feature>
<protein>
    <submittedName>
        <fullName evidence="2">Uncharacterized protein</fullName>
    </submittedName>
</protein>
<evidence type="ECO:0000256" key="1">
    <source>
        <dbReference type="SAM" id="MobiDB-lite"/>
    </source>
</evidence>